<protein>
    <recommendedName>
        <fullName evidence="2">MULE transposase domain-containing protein</fullName>
    </recommendedName>
</protein>
<feature type="region of interest" description="Disordered" evidence="1">
    <location>
        <begin position="20"/>
        <end position="63"/>
    </location>
</feature>
<keyword evidence="4" id="KW-1185">Reference proteome</keyword>
<dbReference type="Proteomes" id="UP000233551">
    <property type="component" value="Unassembled WGS sequence"/>
</dbReference>
<sequence>MADLGVKCGHIDVYVEADTKDDNAANEGGYDAYDECDVGGNDAHDNDEENDDDPEYHPPRDSDITDAYLIDDDEYGSENDNEEFMAVVEGENEASWRWFIHLLKNDLGLSEGFGWTIVSDQHKGLENAVRSLLPHMEHINCARHLYANWKKRHTGLALKSCFWRYVRITTEAGFRRIMNEMRALSAQATDDFEEIGVKKFYRAYINEWPKCDVVDNNIYIRTALMKRMAEKKELFVGSTDVLCPRLRKIVEENKDGARYCEPTHGGDWRFQVGHFGNAYVVDLPARTCTCRR</sequence>
<dbReference type="EMBL" id="PGOL01000023">
    <property type="protein sequence ID" value="PKI78985.1"/>
    <property type="molecule type" value="Genomic_DNA"/>
</dbReference>
<feature type="domain" description="MULE transposase" evidence="2">
    <location>
        <begin position="85"/>
        <end position="148"/>
    </location>
</feature>
<evidence type="ECO:0000259" key="2">
    <source>
        <dbReference type="Pfam" id="PF10551"/>
    </source>
</evidence>
<dbReference type="Pfam" id="PF10551">
    <property type="entry name" value="MULE"/>
    <property type="match status" value="1"/>
</dbReference>
<accession>A0A2I0LE77</accession>
<dbReference type="STRING" id="22663.A0A2I0LE77"/>
<dbReference type="PANTHER" id="PTHR31973">
    <property type="entry name" value="POLYPROTEIN, PUTATIVE-RELATED"/>
    <property type="match status" value="1"/>
</dbReference>
<gene>
    <name evidence="3" type="ORF">CRG98_000626</name>
</gene>
<reference evidence="3 4" key="1">
    <citation type="submission" date="2017-11" db="EMBL/GenBank/DDBJ databases">
        <title>De-novo sequencing of pomegranate (Punica granatum L.) genome.</title>
        <authorList>
            <person name="Akparov Z."/>
            <person name="Amiraslanov A."/>
            <person name="Hajiyeva S."/>
            <person name="Abbasov M."/>
            <person name="Kaur K."/>
            <person name="Hamwieh A."/>
            <person name="Solovyev V."/>
            <person name="Salamov A."/>
            <person name="Braich B."/>
            <person name="Kosarev P."/>
            <person name="Mahmoud A."/>
            <person name="Hajiyev E."/>
            <person name="Babayeva S."/>
            <person name="Izzatullayeva V."/>
            <person name="Mammadov A."/>
            <person name="Mammadov A."/>
            <person name="Sharifova S."/>
            <person name="Ojaghi J."/>
            <person name="Eynullazada K."/>
            <person name="Bayramov B."/>
            <person name="Abdulazimova A."/>
            <person name="Shahmuradov I."/>
        </authorList>
    </citation>
    <scope>NUCLEOTIDE SEQUENCE [LARGE SCALE GENOMIC DNA]</scope>
    <source>
        <strain evidence="4">cv. AG2017</strain>
        <tissue evidence="3">Leaf</tissue>
    </source>
</reference>
<evidence type="ECO:0000313" key="4">
    <source>
        <dbReference type="Proteomes" id="UP000233551"/>
    </source>
</evidence>
<dbReference type="AlphaFoldDB" id="A0A2I0LE77"/>
<dbReference type="InterPro" id="IPR018289">
    <property type="entry name" value="MULE_transposase_dom"/>
</dbReference>
<proteinExistence type="predicted"/>
<comment type="caution">
    <text evidence="3">The sequence shown here is derived from an EMBL/GenBank/DDBJ whole genome shotgun (WGS) entry which is preliminary data.</text>
</comment>
<evidence type="ECO:0000256" key="1">
    <source>
        <dbReference type="SAM" id="MobiDB-lite"/>
    </source>
</evidence>
<name>A0A2I0LE77_PUNGR</name>
<feature type="compositionally biased region" description="Acidic residues" evidence="1">
    <location>
        <begin position="45"/>
        <end position="54"/>
    </location>
</feature>
<organism evidence="3 4">
    <name type="scientific">Punica granatum</name>
    <name type="common">Pomegranate</name>
    <dbReference type="NCBI Taxonomy" id="22663"/>
    <lineage>
        <taxon>Eukaryota</taxon>
        <taxon>Viridiplantae</taxon>
        <taxon>Streptophyta</taxon>
        <taxon>Embryophyta</taxon>
        <taxon>Tracheophyta</taxon>
        <taxon>Spermatophyta</taxon>
        <taxon>Magnoliopsida</taxon>
        <taxon>eudicotyledons</taxon>
        <taxon>Gunneridae</taxon>
        <taxon>Pentapetalae</taxon>
        <taxon>rosids</taxon>
        <taxon>malvids</taxon>
        <taxon>Myrtales</taxon>
        <taxon>Lythraceae</taxon>
        <taxon>Punica</taxon>
    </lineage>
</organism>
<evidence type="ECO:0000313" key="3">
    <source>
        <dbReference type="EMBL" id="PKI78985.1"/>
    </source>
</evidence>
<dbReference type="PANTHER" id="PTHR31973:SF187">
    <property type="entry name" value="MUTATOR TRANSPOSASE MUDRA PROTEIN"/>
    <property type="match status" value="1"/>
</dbReference>